<keyword evidence="6" id="KW-0963">Cytoplasm</keyword>
<dbReference type="InterPro" id="IPR018165">
    <property type="entry name" value="Ala-tRNA-synth_IIc_core"/>
</dbReference>
<dbReference type="SUPFAM" id="SSF47323">
    <property type="entry name" value="Anticodon-binding domain of a subclass of class I aminoacyl-tRNA synthetases"/>
    <property type="match status" value="1"/>
</dbReference>
<dbReference type="SUPFAM" id="SSF55681">
    <property type="entry name" value="Class II aaRS and biotin synthetases"/>
    <property type="match status" value="1"/>
</dbReference>
<dbReference type="Gene3D" id="1.10.10.720">
    <property type="entry name" value="leucyl-tRNA synthetase"/>
    <property type="match status" value="1"/>
</dbReference>
<evidence type="ECO:0000256" key="10">
    <source>
        <dbReference type="ARBA" id="ARBA00022741"/>
    </source>
</evidence>
<dbReference type="SUPFAM" id="SSF50447">
    <property type="entry name" value="Translation proteins"/>
    <property type="match status" value="1"/>
</dbReference>
<feature type="domain" description="Alanyl-transfer RNA synthetases family profile" evidence="17">
    <location>
        <begin position="28"/>
        <end position="692"/>
    </location>
</feature>
<dbReference type="Gene3D" id="3.40.50.620">
    <property type="entry name" value="HUPs"/>
    <property type="match status" value="1"/>
</dbReference>
<proteinExistence type="inferred from homology"/>
<dbReference type="Gene3D" id="3.30.54.20">
    <property type="match status" value="1"/>
</dbReference>
<keyword evidence="9" id="KW-0479">Metal-binding</keyword>
<dbReference type="InterPro" id="IPR002318">
    <property type="entry name" value="Ala-tRNA-lgiase_IIc"/>
</dbReference>
<dbReference type="InterPro" id="IPR009080">
    <property type="entry name" value="tRNAsynth_Ia_anticodon-bd"/>
</dbReference>
<dbReference type="EMBL" id="CASHTH010003031">
    <property type="protein sequence ID" value="CAI8039321.1"/>
    <property type="molecule type" value="Genomic_DNA"/>
</dbReference>
<dbReference type="GO" id="GO:0005737">
    <property type="term" value="C:cytoplasm"/>
    <property type="evidence" value="ECO:0007669"/>
    <property type="project" value="InterPro"/>
</dbReference>
<dbReference type="Pfam" id="PF07973">
    <property type="entry name" value="tRNA_SAD"/>
    <property type="match status" value="1"/>
</dbReference>
<dbReference type="GO" id="GO:0000049">
    <property type="term" value="F:tRNA binding"/>
    <property type="evidence" value="ECO:0007669"/>
    <property type="project" value="UniProtKB-KW"/>
</dbReference>
<dbReference type="SMART" id="SM00863">
    <property type="entry name" value="tRNA_SAD"/>
    <property type="match status" value="1"/>
</dbReference>
<dbReference type="InterPro" id="IPR009008">
    <property type="entry name" value="Val/Leu/Ile-tRNA-synth_edit"/>
</dbReference>
<dbReference type="GO" id="GO:0046872">
    <property type="term" value="F:metal ion binding"/>
    <property type="evidence" value="ECO:0007669"/>
    <property type="project" value="UniProtKB-KW"/>
</dbReference>
<dbReference type="SUPFAM" id="SSF101353">
    <property type="entry name" value="Putative anticodon-binding domain of alanyl-tRNA synthetase (AlaRS)"/>
    <property type="match status" value="1"/>
</dbReference>
<dbReference type="InterPro" id="IPR002300">
    <property type="entry name" value="aa-tRNA-synth_Ia"/>
</dbReference>
<evidence type="ECO:0000256" key="9">
    <source>
        <dbReference type="ARBA" id="ARBA00022723"/>
    </source>
</evidence>
<evidence type="ECO:0000256" key="8">
    <source>
        <dbReference type="ARBA" id="ARBA00022598"/>
    </source>
</evidence>
<dbReference type="GO" id="GO:0004813">
    <property type="term" value="F:alanine-tRNA ligase activity"/>
    <property type="evidence" value="ECO:0007669"/>
    <property type="project" value="UniProtKB-EC"/>
</dbReference>
<dbReference type="NCBIfam" id="TIGR00395">
    <property type="entry name" value="leuS_arch"/>
    <property type="match status" value="1"/>
</dbReference>
<dbReference type="FunFam" id="3.30.980.10:FF:000004">
    <property type="entry name" value="Alanine--tRNA ligase, cytoplasmic"/>
    <property type="match status" value="1"/>
</dbReference>
<dbReference type="InterPro" id="IPR045864">
    <property type="entry name" value="aa-tRNA-synth_II/BPL/LPL"/>
</dbReference>
<evidence type="ECO:0000259" key="17">
    <source>
        <dbReference type="PROSITE" id="PS50860"/>
    </source>
</evidence>
<dbReference type="InterPro" id="IPR018164">
    <property type="entry name" value="Ala-tRNA-synth_IIc_N"/>
</dbReference>
<keyword evidence="11" id="KW-0862">Zinc</keyword>
<dbReference type="InterPro" id="IPR018162">
    <property type="entry name" value="Ala-tRNA-ligase_IIc_anticod-bd"/>
</dbReference>
<dbReference type="PANTHER" id="PTHR45794">
    <property type="entry name" value="LEUCYL-TRNA SYNTHETASE"/>
    <property type="match status" value="1"/>
</dbReference>
<reference evidence="18" key="1">
    <citation type="submission" date="2023-03" db="EMBL/GenBank/DDBJ databases">
        <authorList>
            <person name="Steffen K."/>
            <person name="Cardenas P."/>
        </authorList>
    </citation>
    <scope>NUCLEOTIDE SEQUENCE</scope>
</reference>
<dbReference type="Proteomes" id="UP001174909">
    <property type="component" value="Unassembled WGS sequence"/>
</dbReference>
<dbReference type="Gene3D" id="1.10.730.10">
    <property type="entry name" value="Isoleucyl-tRNA Synthetase, Domain 1"/>
    <property type="match status" value="1"/>
</dbReference>
<keyword evidence="12" id="KW-0067">ATP-binding</keyword>
<dbReference type="Gene3D" id="2.40.30.130">
    <property type="match status" value="1"/>
</dbReference>
<dbReference type="Gene3D" id="3.30.2320.20">
    <property type="entry name" value="Class I aminoacyl-tRNA synthetases (RS)"/>
    <property type="match status" value="1"/>
</dbReference>
<keyword evidence="13" id="KW-0694">RNA-binding</keyword>
<comment type="caution">
    <text evidence="18">The sequence shown here is derived from an EMBL/GenBank/DDBJ whole genome shotgun (WGS) entry which is preliminary data.</text>
</comment>
<dbReference type="GO" id="GO:0006419">
    <property type="term" value="P:alanyl-tRNA aminoacylation"/>
    <property type="evidence" value="ECO:0007669"/>
    <property type="project" value="InterPro"/>
</dbReference>
<evidence type="ECO:0000313" key="18">
    <source>
        <dbReference type="EMBL" id="CAI8039321.1"/>
    </source>
</evidence>
<evidence type="ECO:0000256" key="7">
    <source>
        <dbReference type="ARBA" id="ARBA00022555"/>
    </source>
</evidence>
<evidence type="ECO:0000256" key="1">
    <source>
        <dbReference type="ARBA" id="ARBA00005594"/>
    </source>
</evidence>
<dbReference type="GO" id="GO:0005524">
    <property type="term" value="F:ATP binding"/>
    <property type="evidence" value="ECO:0007669"/>
    <property type="project" value="UniProtKB-KW"/>
</dbReference>
<evidence type="ECO:0000256" key="14">
    <source>
        <dbReference type="ARBA" id="ARBA00022917"/>
    </source>
</evidence>
<evidence type="ECO:0000256" key="16">
    <source>
        <dbReference type="ARBA" id="ARBA00030520"/>
    </source>
</evidence>
<evidence type="ECO:0000256" key="3">
    <source>
        <dbReference type="ARBA" id="ARBA00013164"/>
    </source>
</evidence>
<dbReference type="FunFam" id="3.30.54.20:FF:000004">
    <property type="entry name" value="Alanine--tRNA ligase"/>
    <property type="match status" value="1"/>
</dbReference>
<evidence type="ECO:0000256" key="15">
    <source>
        <dbReference type="ARBA" id="ARBA00023146"/>
    </source>
</evidence>
<dbReference type="PROSITE" id="PS50860">
    <property type="entry name" value="AA_TRNA_LIGASE_II_ALA"/>
    <property type="match status" value="1"/>
</dbReference>
<keyword evidence="10" id="KW-0547">Nucleotide-binding</keyword>
<keyword evidence="7" id="KW-0820">tRNA-binding</keyword>
<comment type="similarity">
    <text evidence="2">Belongs to the class-II aminoacyl-tRNA synthetase family. Alax-L subfamily.</text>
</comment>
<sequence>MDASRRFCPDDAPDIYSFIGQPPTAKRFDYTEAWRQVESFFVRNGHTSISRYPVVCRWRDDLFFTIASIVDFQRVMGSKVVFEFPANPLVVPQTCLRFKDLENVGVTGRHFSSFCMIGQCAVPDQDGYWKDRCVELDYRLVTEQFGIPGEEVTFVEDVWVGGGSFGSSLEYFVRGLELGNAVFTEFQGELGKHTTLDQRVIDMGAGLERLAWITAGTPTAYDCCFGPVIDRLFEMAGVDPEAGAPVAYFTEIAKALDRLDPRDLRRRAASRAGIAEDQISRLVVPREGAYLIADHLRTLIFAIADGALPSNVGGGYNLRIMLRRISGTINKLGIRPDIPELVDLHIDYLMRTYPELDARRDDVKTILDIESRRYEESKSRMGRIAHRINRKDRPPTVDELITLYESDGITPDYLMETGVIQEVPATFYTRLSQLHQDRREGAAVHLPLEGLDETAALYYADDPATFDAMVLRVIDDMVVLDRTSFYPRGGGQEPDHGKIDGFAVADVQKHAGIILHRLEGGVPREGKTVSCSVNQKRRAGITKHHTGTHILNASSRKVLGSWVWQHSAFKEEDHARLDITHHSSLTGEQVQRIEDEANALVGEDRPVTVENLDRGSAEQRYGFRIYQGGVVPVKSVRIVSIQDRDVEACGGTHVKRTGEIDLIRITRNKRIQDGVVRLEFVSGEAATKYVARVHKQAAQDAAEAKSKERVLAEREEQRSMARQDIPVLLAGISASAEPQEPGQCRVIRTSSSRFTIEECGNRRAHRTGIERWRTGTGWFYCTSDQRYGERFHIKMGRDLMNAEPGSTYCGLLEAGPTVRIMMRINWSDIEGKWRRRWQEAGQFEADTEDRPKKFITVAYPYPNSPQHVGHGRTYTIADIHARFYRMNGYNVLLPMGFHYTGTPILGMAKMVEAKDRELLNGLRDIYHVPQKEIETFVEPIRIADYFHAEIKAGMIEMGYSIDWRREFTTIDPAYQRFIEWHISKLKEKGLIIQGSHPVGWCPQDQNPVSQHDTLGDVEPGFTEYMMIKFQWEGYVIPTATLRPETIFGVTNLWVNPDTTYRKVTVNGQKWIVSKECAYKMGFLGMKVTDEGSIPGSQLAGGTATSPHNGAKVPILEAGFVDPNTGTGLVMSVPAHAPFDYQALADYERGRPYVGRRIEPIQVISTDGYGSVPAKEAVEKSGITSQNDPRLDEVSAEVYSKEFYGGTLLPNTGQFAGREVSDAKDDIKKWLASSGYCDILLELARTVRCRCGAQCVVKIFSDQWFLNYADEGWKNMGRECIDDMSILPPEIRGEFHNVIGWLRERACARQRGMGTKIPWDRNWIVESLADSVIYMAYYIIAKYVNEGRIDGAVLPPEFFDYVLLGAGTADEIPGVPADVAVEIRNEFAYFYPVDSRHSGRDLVPNHLTFFVLNHVATFPQKHWPLQIVVNGSVLSGGKKMSKSMGNVTPLRQAIREHGADPIRLTIIISAELLQDAEFNFESVAGITRKLETMVDVCSGLKGHGAEPPAMVHAEDRWILSRMHKLVADITDSTKNMRLREALHHILFSFESDLSWYAARAKAKGRYGDADCMGILHRVYTARVKMLAPFAPHIAEEMWEVLGNPGMVSRSDWPVAPQDLDDAAVLTEDMLRAAVNDITNILKVTKITPRRITVYTASPFKSKVYRAILKIMASGQIAMGAIMRELIEDPEMGGIKRHSDFVQKAIKDVLSESEEIRRLRAETSLDERQILAGELGALVQREFGAQVSVHAEDDEDVYDPKGRARHARPFKPALLIE</sequence>
<dbReference type="InterPro" id="IPR012947">
    <property type="entry name" value="tRNA_SAD"/>
</dbReference>
<dbReference type="CDD" id="cd07959">
    <property type="entry name" value="Anticodon_Ia_Leu_AEc"/>
    <property type="match status" value="1"/>
</dbReference>
<dbReference type="Gene3D" id="3.90.740.10">
    <property type="entry name" value="Valyl/Leucyl/Isoleucyl-tRNA synthetase, editing domain"/>
    <property type="match status" value="1"/>
</dbReference>
<dbReference type="EC" id="6.1.1.4" evidence="3"/>
<evidence type="ECO:0000256" key="4">
    <source>
        <dbReference type="ARBA" id="ARBA00013168"/>
    </source>
</evidence>
<dbReference type="GO" id="GO:0004823">
    <property type="term" value="F:leucine-tRNA ligase activity"/>
    <property type="evidence" value="ECO:0007669"/>
    <property type="project" value="UniProtKB-EC"/>
</dbReference>
<dbReference type="NCBIfam" id="NF008957">
    <property type="entry name" value="PRK12300.1"/>
    <property type="match status" value="1"/>
</dbReference>
<evidence type="ECO:0000256" key="12">
    <source>
        <dbReference type="ARBA" id="ARBA00022840"/>
    </source>
</evidence>
<dbReference type="EC" id="6.1.1.7" evidence="4"/>
<evidence type="ECO:0000313" key="19">
    <source>
        <dbReference type="Proteomes" id="UP001174909"/>
    </source>
</evidence>
<dbReference type="Gene3D" id="3.30.930.10">
    <property type="entry name" value="Bira Bifunctional Protein, Domain 2"/>
    <property type="match status" value="1"/>
</dbReference>
<dbReference type="PRINTS" id="PR00980">
    <property type="entry name" value="TRNASYNTHALA"/>
</dbReference>
<dbReference type="InterPro" id="IPR018163">
    <property type="entry name" value="Thr/Ala-tRNA-synth_IIc_edit"/>
</dbReference>
<evidence type="ECO:0000256" key="2">
    <source>
        <dbReference type="ARBA" id="ARBA00008429"/>
    </source>
</evidence>
<dbReference type="InterPro" id="IPR004493">
    <property type="entry name" value="Leu-tRNA-synth_Ia_arc/euk"/>
</dbReference>
<dbReference type="Pfam" id="PF08264">
    <property type="entry name" value="Anticodon_1"/>
    <property type="match status" value="1"/>
</dbReference>
<keyword evidence="15" id="KW-0030">Aminoacyl-tRNA synthetase</keyword>
<dbReference type="HAMAP" id="MF_00049_A">
    <property type="entry name" value="Leu_tRNA_synth_A"/>
    <property type="match status" value="1"/>
</dbReference>
<name>A0AA35T2T4_GEOBA</name>
<dbReference type="GO" id="GO:0002161">
    <property type="term" value="F:aminoacyl-tRNA deacylase activity"/>
    <property type="evidence" value="ECO:0007669"/>
    <property type="project" value="InterPro"/>
</dbReference>
<dbReference type="Pfam" id="PF00133">
    <property type="entry name" value="tRNA-synt_1"/>
    <property type="match status" value="2"/>
</dbReference>
<dbReference type="InterPro" id="IPR014729">
    <property type="entry name" value="Rossmann-like_a/b/a_fold"/>
</dbReference>
<keyword evidence="19" id="KW-1185">Reference proteome</keyword>
<dbReference type="InterPro" id="IPR020791">
    <property type="entry name" value="Leu-tRNA-lgase_arc"/>
</dbReference>
<organism evidence="18 19">
    <name type="scientific">Geodia barretti</name>
    <name type="common">Barrett's horny sponge</name>
    <dbReference type="NCBI Taxonomy" id="519541"/>
    <lineage>
        <taxon>Eukaryota</taxon>
        <taxon>Metazoa</taxon>
        <taxon>Porifera</taxon>
        <taxon>Demospongiae</taxon>
        <taxon>Heteroscleromorpha</taxon>
        <taxon>Tetractinellida</taxon>
        <taxon>Astrophorina</taxon>
        <taxon>Geodiidae</taxon>
        <taxon>Geodia</taxon>
    </lineage>
</organism>
<gene>
    <name evidence="18" type="ORF">GBAR_LOCUS21859</name>
</gene>
<dbReference type="InterPro" id="IPR013155">
    <property type="entry name" value="M/V/L/I-tRNA-synth_anticd-bd"/>
</dbReference>
<keyword evidence="14" id="KW-0648">Protein biosynthesis</keyword>
<dbReference type="PANTHER" id="PTHR45794:SF1">
    <property type="entry name" value="LEUCINE--TRNA LIGASE, CYTOPLASMIC"/>
    <property type="match status" value="1"/>
</dbReference>
<dbReference type="Gene3D" id="3.30.980.10">
    <property type="entry name" value="Threonyl-trna Synthetase, Chain A, domain 2"/>
    <property type="match status" value="1"/>
</dbReference>
<dbReference type="InterPro" id="IPR009000">
    <property type="entry name" value="Transl_B-barrel_sf"/>
</dbReference>
<accession>A0AA35T2T4</accession>
<evidence type="ECO:0000256" key="5">
    <source>
        <dbReference type="ARBA" id="ARBA00017959"/>
    </source>
</evidence>
<evidence type="ECO:0000256" key="11">
    <source>
        <dbReference type="ARBA" id="ARBA00022833"/>
    </source>
</evidence>
<dbReference type="SUPFAM" id="SSF52374">
    <property type="entry name" value="Nucleotidylyl transferase"/>
    <property type="match status" value="1"/>
</dbReference>
<evidence type="ECO:0000256" key="6">
    <source>
        <dbReference type="ARBA" id="ARBA00022490"/>
    </source>
</evidence>
<protein>
    <recommendedName>
        <fullName evidence="5">Alanine--tRNA ligase</fullName>
        <ecNumber evidence="3">6.1.1.4</ecNumber>
        <ecNumber evidence="4">6.1.1.7</ecNumber>
    </recommendedName>
    <alternativeName>
        <fullName evidence="16">Leucyl-tRNA synthetase</fullName>
    </alternativeName>
</protein>
<evidence type="ECO:0000256" key="13">
    <source>
        <dbReference type="ARBA" id="ARBA00022884"/>
    </source>
</evidence>
<dbReference type="SUPFAM" id="SSF55186">
    <property type="entry name" value="ThrRS/AlaRS common domain"/>
    <property type="match status" value="1"/>
</dbReference>
<comment type="similarity">
    <text evidence="1">Belongs to the class-I aminoacyl-tRNA synthetase family.</text>
</comment>
<dbReference type="Pfam" id="PF01411">
    <property type="entry name" value="tRNA-synt_2c"/>
    <property type="match status" value="1"/>
</dbReference>
<dbReference type="SUPFAM" id="SSF50677">
    <property type="entry name" value="ValRS/IleRS/LeuRS editing domain"/>
    <property type="match status" value="1"/>
</dbReference>
<dbReference type="GO" id="GO:0006429">
    <property type="term" value="P:leucyl-tRNA aminoacylation"/>
    <property type="evidence" value="ECO:0007669"/>
    <property type="project" value="InterPro"/>
</dbReference>
<keyword evidence="8 18" id="KW-0436">Ligase</keyword>